<protein>
    <submittedName>
        <fullName evidence="3">Uncharacterized protein LOC117648502</fullName>
    </submittedName>
</protein>
<dbReference type="KEGG" id="tpal:117648502"/>
<name>A0A6P8Z339_THRPL</name>
<dbReference type="Pfam" id="PF12937">
    <property type="entry name" value="F-box-like"/>
    <property type="match status" value="1"/>
</dbReference>
<dbReference type="GeneID" id="117648502"/>
<evidence type="ECO:0000259" key="1">
    <source>
        <dbReference type="PROSITE" id="PS50181"/>
    </source>
</evidence>
<sequence>MVEVQCNLGIQSVASTMDQSLLDLPDDVLLAVLAYLSPVELLACRVLCRRLRDLCLHRELWKTAHVRSVVGDRGVARAALRLAPCLRRVFFGDLGPISSLVASTECAVTELSVLVRLDTEVAPATAIVQKFATLGGLKSLDLLLGMSLEIDTAYDLLEAVYRLTCLRELKISVCQNSELGDPRRDGARVRSSLVKLSYSRFQDPFLELLLTTHGATLEEVALLTGDSLPVNLLAAMPRLRSLTCHMSNELVYSHGLSRLETLHLNASDRFFTPNALEFFRRAPNLRTVSFSVPRQDPASPLQALAASPSARVLEVLNLRWGAPHLMDLTWLAGFIPRFPSLRSLSLDTSLLRVDLDGLLQSVTPTSAPSLTALRMTSSGCPHAWLHRSAVQELLTRNARLHLHVGGDIPRQCSCEWCSRGCHAGLRGTLSRRAMASHRRTAGCPSGCCMWP</sequence>
<reference evidence="3" key="1">
    <citation type="submission" date="2025-08" db="UniProtKB">
        <authorList>
            <consortium name="RefSeq"/>
        </authorList>
    </citation>
    <scope>IDENTIFICATION</scope>
    <source>
        <tissue evidence="3">Total insect</tissue>
    </source>
</reference>
<dbReference type="AlphaFoldDB" id="A0A6P8Z339"/>
<feature type="domain" description="F-box" evidence="1">
    <location>
        <begin position="18"/>
        <end position="64"/>
    </location>
</feature>
<dbReference type="InterPro" id="IPR032675">
    <property type="entry name" value="LRR_dom_sf"/>
</dbReference>
<organism evidence="3">
    <name type="scientific">Thrips palmi</name>
    <name type="common">Melon thrips</name>
    <dbReference type="NCBI Taxonomy" id="161013"/>
    <lineage>
        <taxon>Eukaryota</taxon>
        <taxon>Metazoa</taxon>
        <taxon>Ecdysozoa</taxon>
        <taxon>Arthropoda</taxon>
        <taxon>Hexapoda</taxon>
        <taxon>Insecta</taxon>
        <taxon>Pterygota</taxon>
        <taxon>Neoptera</taxon>
        <taxon>Paraneoptera</taxon>
        <taxon>Thysanoptera</taxon>
        <taxon>Terebrantia</taxon>
        <taxon>Thripoidea</taxon>
        <taxon>Thripidae</taxon>
        <taxon>Thrips</taxon>
    </lineage>
</organism>
<accession>A0A6P8Z339</accession>
<dbReference type="InterPro" id="IPR036047">
    <property type="entry name" value="F-box-like_dom_sf"/>
</dbReference>
<dbReference type="PROSITE" id="PS50181">
    <property type="entry name" value="FBOX"/>
    <property type="match status" value="1"/>
</dbReference>
<dbReference type="SMART" id="SM00256">
    <property type="entry name" value="FBOX"/>
    <property type="match status" value="1"/>
</dbReference>
<dbReference type="Gene3D" id="1.20.1280.50">
    <property type="match status" value="1"/>
</dbReference>
<dbReference type="InParanoid" id="A0A6P8Z339"/>
<dbReference type="RefSeq" id="XP_034246898.1">
    <property type="nucleotide sequence ID" value="XM_034391007.1"/>
</dbReference>
<dbReference type="SUPFAM" id="SSF52047">
    <property type="entry name" value="RNI-like"/>
    <property type="match status" value="1"/>
</dbReference>
<dbReference type="InterPro" id="IPR001810">
    <property type="entry name" value="F-box_dom"/>
</dbReference>
<dbReference type="SUPFAM" id="SSF81383">
    <property type="entry name" value="F-box domain"/>
    <property type="match status" value="1"/>
</dbReference>
<dbReference type="Gene3D" id="3.80.10.10">
    <property type="entry name" value="Ribonuclease Inhibitor"/>
    <property type="match status" value="1"/>
</dbReference>
<proteinExistence type="predicted"/>
<keyword evidence="2" id="KW-1185">Reference proteome</keyword>
<dbReference type="Proteomes" id="UP000515158">
    <property type="component" value="Unplaced"/>
</dbReference>
<gene>
    <name evidence="3" type="primary">LOC117648502</name>
</gene>
<evidence type="ECO:0000313" key="2">
    <source>
        <dbReference type="Proteomes" id="UP000515158"/>
    </source>
</evidence>
<evidence type="ECO:0000313" key="3">
    <source>
        <dbReference type="RefSeq" id="XP_034246898.1"/>
    </source>
</evidence>